<evidence type="ECO:0000256" key="1">
    <source>
        <dbReference type="SAM" id="MobiDB-lite"/>
    </source>
</evidence>
<dbReference type="EMBL" id="KC008572">
    <property type="protein sequence ID" value="AGF85521.1"/>
    <property type="molecule type" value="Genomic_DNA"/>
</dbReference>
<organism evidence="2 3">
    <name type="scientific">Moumouvirus goulette</name>
    <dbReference type="NCBI Taxonomy" id="1247379"/>
    <lineage>
        <taxon>Viruses</taxon>
        <taxon>Varidnaviria</taxon>
        <taxon>Bamfordvirae</taxon>
        <taxon>Nucleocytoviricota</taxon>
        <taxon>Megaviricetes</taxon>
        <taxon>Imitervirales</taxon>
        <taxon>Mimiviridae</taxon>
        <taxon>Megamimivirinae</taxon>
        <taxon>Moumouvirus</taxon>
        <taxon>Moumouvirus goulettemassiliense</taxon>
    </lineage>
</organism>
<accession>M1PNE7</accession>
<feature type="region of interest" description="Disordered" evidence="1">
    <location>
        <begin position="296"/>
        <end position="320"/>
    </location>
</feature>
<protein>
    <submittedName>
        <fullName evidence="2">Uncharacterized protein</fullName>
    </submittedName>
</protein>
<feature type="compositionally biased region" description="Basic and acidic residues" evidence="1">
    <location>
        <begin position="308"/>
        <end position="318"/>
    </location>
</feature>
<reference evidence="2 3" key="1">
    <citation type="submission" date="2012-10" db="EMBL/GenBank/DDBJ databases">
        <title>Complete genome sequence of Moumouvirus goulette.</title>
        <authorList>
            <person name="Fournous G."/>
            <person name="Bougalmi M."/>
            <person name="Colson P."/>
        </authorList>
    </citation>
    <scope>NUCLEOTIDE SEQUENCE [LARGE SCALE GENOMIC DNA]</scope>
</reference>
<keyword evidence="3" id="KW-1185">Reference proteome</keyword>
<evidence type="ECO:0000313" key="2">
    <source>
        <dbReference type="EMBL" id="AGF85521.1"/>
    </source>
</evidence>
<name>M1PNE7_9VIRU</name>
<gene>
    <name evidence="2" type="ORF">glt_00716</name>
</gene>
<proteinExistence type="predicted"/>
<sequence>MYNYYKINYKDHFFGKKSAEEYPDLFYLFKEIYSDCCLIKSKDIIEKMQITKYYMNHPINYFYLKYDNGLIMYNENNVIKICDFFPEFTPMEKIVTSIFITVKNNTNNEIIINKLKTLEQKKPRKHKFLENKKEYNIIDTYNNTNTVSKKEILSGEENKDIILFKSDKNSYKLIKNDLDKGVLDKKDINAFFADKFIIFKLLESRGCLDLENNNNLETEYELFQDLYEPEENNIMSEKEDIYVPHNYHYISEQEKINHAKKYNMTVEEFENKYINNSITPINNITFEVERCYSENKDEKLSDSNNSSEDDKKNKRQVDPEFMQLVKNLY</sequence>
<evidence type="ECO:0000313" key="3">
    <source>
        <dbReference type="Proteomes" id="UP000241071"/>
    </source>
</evidence>
<dbReference type="Proteomes" id="UP000241071">
    <property type="component" value="Segment"/>
</dbReference>